<name>A0ABU3BYU7_9GAMM</name>
<evidence type="ECO:0000256" key="5">
    <source>
        <dbReference type="ARBA" id="ARBA00022857"/>
    </source>
</evidence>
<organism evidence="8 9">
    <name type="scientific">Spectribacter hydrogenoxidans</name>
    <dbReference type="NCBI Taxonomy" id="3075608"/>
    <lineage>
        <taxon>Bacteria</taxon>
        <taxon>Pseudomonadati</taxon>
        <taxon>Pseudomonadota</taxon>
        <taxon>Gammaproteobacteria</taxon>
        <taxon>Salinisphaerales</taxon>
        <taxon>Salinisphaeraceae</taxon>
        <taxon>Spectribacter</taxon>
    </lineage>
</organism>
<evidence type="ECO:0000313" key="9">
    <source>
        <dbReference type="Proteomes" id="UP001251857"/>
    </source>
</evidence>
<keyword evidence="3" id="KW-0285">Flavoprotein</keyword>
<dbReference type="Proteomes" id="UP001251857">
    <property type="component" value="Unassembled WGS sequence"/>
</dbReference>
<dbReference type="GO" id="GO:0016491">
    <property type="term" value="F:oxidoreductase activity"/>
    <property type="evidence" value="ECO:0007669"/>
    <property type="project" value="UniProtKB-KW"/>
</dbReference>
<proteinExistence type="inferred from homology"/>
<dbReference type="EMBL" id="JAVRIB010000005">
    <property type="protein sequence ID" value="MDT0634486.1"/>
    <property type="molecule type" value="Genomic_DNA"/>
</dbReference>
<keyword evidence="4" id="KW-0274">FAD</keyword>
<evidence type="ECO:0000313" key="8">
    <source>
        <dbReference type="EMBL" id="MDT0634486.1"/>
    </source>
</evidence>
<evidence type="ECO:0000256" key="1">
    <source>
        <dbReference type="ARBA" id="ARBA00001974"/>
    </source>
</evidence>
<dbReference type="InterPro" id="IPR050775">
    <property type="entry name" value="FAD-binding_Monooxygenases"/>
</dbReference>
<keyword evidence="6 8" id="KW-0560">Oxidoreductase</keyword>
<protein>
    <submittedName>
        <fullName evidence="8">NAD(P)/FAD-dependent oxidoreductase</fullName>
        <ecNumber evidence="8">1.14.13.-</ecNumber>
    </submittedName>
</protein>
<comment type="similarity">
    <text evidence="2">Belongs to the FAD-binding monooxygenase family.</text>
</comment>
<dbReference type="PANTHER" id="PTHR43098:SF3">
    <property type="entry name" value="L-ORNITHINE N(5)-MONOOXYGENASE-RELATED"/>
    <property type="match status" value="1"/>
</dbReference>
<accession>A0ABU3BYU7</accession>
<evidence type="ECO:0000256" key="6">
    <source>
        <dbReference type="ARBA" id="ARBA00023002"/>
    </source>
</evidence>
<gene>
    <name evidence="8" type="ORF">RM532_05915</name>
</gene>
<sequence length="557" mass="62677">MQRTLTYLLRIRRSAMSSESIARKLSAATDVDAVVIGAGFSGLYTVYKLRELGFTLRAFEQGDGVGGTWYWNRYPGAGSDSESWVYCFSFSRELEQEWNWSCRFPPQPEILSYLEYVAERFDLHSAFDFETRVTSARYDETAGHWVVETDHGETVTAEFVITAVGCLSATQVPEIPGRDSFAGNWYHTGQWPKAGVNFTGQRVGVIGTGSSGIQCIPVIAEQADHLTVFQRTPQFSVPAGNVPLTDEQRETLKRNIREIRENCRWATIGQPYDLKDHGVLDVSEEERRRQFEADWAKGGFEWMFGSYNDLLFDKQANDIAADFVREKIRDKVDDPETARKLIPTGYPIGTKRLPLDQGYFETYNRDNVDLIDVREEPIVEIVPAGIRTESRTVELDTIVFATGFDAMTRPLTRIDFRGRSGVKLEEKWAHGPQTYLGVAMADFPNLFMITGPGSPSVLGNMPTSIEQHVEWITDCMAHMREIGAKTIEPTVTAEQEWGEHVGELADATLFPQADSWYMGANIPGKPRVFLPYIGGFGNYRKLCADIAENGYEGFSIS</sequence>
<keyword evidence="9" id="KW-1185">Reference proteome</keyword>
<comment type="caution">
    <text evidence="8">The sequence shown here is derived from an EMBL/GenBank/DDBJ whole genome shotgun (WGS) entry which is preliminary data.</text>
</comment>
<dbReference type="EC" id="1.14.13.-" evidence="8"/>
<evidence type="ECO:0000256" key="2">
    <source>
        <dbReference type="ARBA" id="ARBA00010139"/>
    </source>
</evidence>
<dbReference type="Pfam" id="PF00743">
    <property type="entry name" value="FMO-like"/>
    <property type="match status" value="1"/>
</dbReference>
<dbReference type="InterPro" id="IPR020946">
    <property type="entry name" value="Flavin_mOase-like"/>
</dbReference>
<dbReference type="SUPFAM" id="SSF51905">
    <property type="entry name" value="FAD/NAD(P)-binding domain"/>
    <property type="match status" value="2"/>
</dbReference>
<dbReference type="Gene3D" id="3.50.50.60">
    <property type="entry name" value="FAD/NAD(P)-binding domain"/>
    <property type="match status" value="3"/>
</dbReference>
<evidence type="ECO:0000256" key="4">
    <source>
        <dbReference type="ARBA" id="ARBA00022827"/>
    </source>
</evidence>
<reference evidence="8 9" key="1">
    <citation type="submission" date="2023-09" db="EMBL/GenBank/DDBJ databases">
        <authorList>
            <person name="Rey-Velasco X."/>
        </authorList>
    </citation>
    <scope>NUCLEOTIDE SEQUENCE [LARGE SCALE GENOMIC DNA]</scope>
    <source>
        <strain evidence="8 9">W335</strain>
    </source>
</reference>
<keyword evidence="5" id="KW-0521">NADP</keyword>
<evidence type="ECO:0000256" key="7">
    <source>
        <dbReference type="ARBA" id="ARBA00023033"/>
    </source>
</evidence>
<keyword evidence="7" id="KW-0503">Monooxygenase</keyword>
<dbReference type="RefSeq" id="WP_311652265.1">
    <property type="nucleotide sequence ID" value="NZ_JAVRIB010000005.1"/>
</dbReference>
<dbReference type="InterPro" id="IPR036188">
    <property type="entry name" value="FAD/NAD-bd_sf"/>
</dbReference>
<comment type="cofactor">
    <cofactor evidence="1">
        <name>FAD</name>
        <dbReference type="ChEBI" id="CHEBI:57692"/>
    </cofactor>
</comment>
<dbReference type="PANTHER" id="PTHR43098">
    <property type="entry name" value="L-ORNITHINE N(5)-MONOOXYGENASE-RELATED"/>
    <property type="match status" value="1"/>
</dbReference>
<evidence type="ECO:0000256" key="3">
    <source>
        <dbReference type="ARBA" id="ARBA00022630"/>
    </source>
</evidence>